<dbReference type="EMBL" id="CP102774">
    <property type="protein sequence ID" value="UZF88079.1"/>
    <property type="molecule type" value="Genomic_DNA"/>
</dbReference>
<evidence type="ECO:0000313" key="1">
    <source>
        <dbReference type="EMBL" id="UZF88079.1"/>
    </source>
</evidence>
<sequence length="62" mass="6532">MVKAEANEPQALVDALKQGRYCSSRGPLIENVTVDGDFVEITCSPASRQIGASLRGELDPAG</sequence>
<reference evidence="1" key="1">
    <citation type="submission" date="2022-08" db="EMBL/GenBank/DDBJ databases">
        <title>Complete Genome Sequences of 2 Bosea sp. soil isolates.</title>
        <authorList>
            <person name="Alvarez Arevalo M."/>
            <person name="Sterndorff E.B."/>
            <person name="Faurdal D."/>
            <person name="Joergensen T.S."/>
            <person name="Weber T."/>
        </authorList>
    </citation>
    <scope>NUCLEOTIDE SEQUENCE</scope>
    <source>
        <strain evidence="1">NBC_00436</strain>
    </source>
</reference>
<protein>
    <submittedName>
        <fullName evidence="1">Uncharacterized protein</fullName>
    </submittedName>
</protein>
<proteinExistence type="predicted"/>
<dbReference type="AlphaFoldDB" id="A0A9E8CQB8"/>
<accession>A0A9E8CQB8</accession>
<organism evidence="1">
    <name type="scientific">Bosea sp. NBC_00436</name>
    <dbReference type="NCBI Taxonomy" id="2969620"/>
    <lineage>
        <taxon>Bacteria</taxon>
        <taxon>Pseudomonadati</taxon>
        <taxon>Pseudomonadota</taxon>
        <taxon>Alphaproteobacteria</taxon>
        <taxon>Hyphomicrobiales</taxon>
        <taxon>Boseaceae</taxon>
        <taxon>Bosea</taxon>
    </lineage>
</organism>
<name>A0A9E8CQB8_9HYPH</name>
<gene>
    <name evidence="1" type="ORF">NWE54_04635</name>
</gene>